<dbReference type="GO" id="GO:0055085">
    <property type="term" value="P:transmembrane transport"/>
    <property type="evidence" value="ECO:0007669"/>
    <property type="project" value="UniProtKB-ARBA"/>
</dbReference>
<dbReference type="NCBIfam" id="NF008453">
    <property type="entry name" value="PRK11308.1"/>
    <property type="match status" value="2"/>
</dbReference>
<dbReference type="InterPro" id="IPR050319">
    <property type="entry name" value="ABC_transp_ATP-bind"/>
</dbReference>
<organism evidence="6 7">
    <name type="scientific">Actinomadura syzygii</name>
    <dbReference type="NCBI Taxonomy" id="1427538"/>
    <lineage>
        <taxon>Bacteria</taxon>
        <taxon>Bacillati</taxon>
        <taxon>Actinomycetota</taxon>
        <taxon>Actinomycetes</taxon>
        <taxon>Streptosporangiales</taxon>
        <taxon>Thermomonosporaceae</taxon>
        <taxon>Actinomadura</taxon>
    </lineage>
</organism>
<keyword evidence="4 6" id="KW-0067">ATP-binding</keyword>
<dbReference type="Pfam" id="PF08352">
    <property type="entry name" value="oligo_HPY"/>
    <property type="match status" value="2"/>
</dbReference>
<dbReference type="PROSITE" id="PS00211">
    <property type="entry name" value="ABC_TRANSPORTER_1"/>
    <property type="match status" value="1"/>
</dbReference>
<dbReference type="Proteomes" id="UP000322634">
    <property type="component" value="Unassembled WGS sequence"/>
</dbReference>
<sequence length="554" mass="59413">MSSAEPLLRVEDLQVAFHTPQGVVQAVRTVDFTVAPGECLAVVGESGSGKSVTARTLIGLPGPGARVRARRLTLDGEDLLGLSERRWREVRGGRIGFMPQDALSALDPLRKVGAEVAEGLRNHRPARRADVRAGVVELLRLARIPEPDLRARQYAHQLSGGLRQRAVLATALAAGPGLLVADEPTTALDVTVQARILDLLAARKAEGVAILLISHDLAVVGRLADRIAVMHDGVFVETGPTERILTEPAHPYTRRLLAAVPSAHAKGTRLSLEPPATPAKAPPPEVASGRVLEVSGLTKTFRTVGRRRRTAVEDVSFTLEAGETLGVLGESGSGKSTVARIVLGLLEPDAGSVALHGRPWSALREPARRPLRHRIQFVQQDPLASFDPRYTVERIVAEGLRDRPGPGRRRDRIADLLEQVGLDGALLDRRPAQLSGGQRQRVAIARALAPGPDVIVCDEPVSALDVSVQAQILDLFADLQRGLRVALLFISHDLGVIYHVSDRVIVMKGGRVVETGEAAEVFARPRHEHTRELLSALPELRDAGPAATSSPSPS</sequence>
<dbReference type="InterPro" id="IPR017871">
    <property type="entry name" value="ABC_transporter-like_CS"/>
</dbReference>
<dbReference type="GO" id="GO:0005524">
    <property type="term" value="F:ATP binding"/>
    <property type="evidence" value="ECO:0007669"/>
    <property type="project" value="UniProtKB-KW"/>
</dbReference>
<evidence type="ECO:0000313" key="7">
    <source>
        <dbReference type="Proteomes" id="UP000322634"/>
    </source>
</evidence>
<dbReference type="PANTHER" id="PTHR43776:SF7">
    <property type="entry name" value="D,D-DIPEPTIDE TRANSPORT ATP-BINDING PROTEIN DDPF-RELATED"/>
    <property type="match status" value="1"/>
</dbReference>
<gene>
    <name evidence="6" type="ORF">FXF65_30745</name>
</gene>
<comment type="caution">
    <text evidence="6">The sequence shown here is derived from an EMBL/GenBank/DDBJ whole genome shotgun (WGS) entry which is preliminary data.</text>
</comment>
<dbReference type="GO" id="GO:0015833">
    <property type="term" value="P:peptide transport"/>
    <property type="evidence" value="ECO:0007669"/>
    <property type="project" value="InterPro"/>
</dbReference>
<protein>
    <submittedName>
        <fullName evidence="6">ABC transporter ATP-binding protein</fullName>
    </submittedName>
</protein>
<dbReference type="SUPFAM" id="SSF52540">
    <property type="entry name" value="P-loop containing nucleoside triphosphate hydrolases"/>
    <property type="match status" value="2"/>
</dbReference>
<reference evidence="6 7" key="1">
    <citation type="submission" date="2019-08" db="EMBL/GenBank/DDBJ databases">
        <title>Actinomadura sp. nov. CYP1-5 isolated from mountain soil.</title>
        <authorList>
            <person name="Songsumanus A."/>
            <person name="Kuncharoen N."/>
            <person name="Kudo T."/>
            <person name="Yuki M."/>
            <person name="Igarashi Y."/>
            <person name="Tanasupawat S."/>
        </authorList>
    </citation>
    <scope>NUCLEOTIDE SEQUENCE [LARGE SCALE GENOMIC DNA]</scope>
    <source>
        <strain evidence="6 7">GKU157</strain>
    </source>
</reference>
<dbReference type="PANTHER" id="PTHR43776">
    <property type="entry name" value="TRANSPORT ATP-BINDING PROTEIN"/>
    <property type="match status" value="1"/>
</dbReference>
<dbReference type="OrthoDB" id="2986442at2"/>
<dbReference type="RefSeq" id="WP_148353559.1">
    <property type="nucleotide sequence ID" value="NZ_JBHSBF010000006.1"/>
</dbReference>
<evidence type="ECO:0000259" key="5">
    <source>
        <dbReference type="PROSITE" id="PS50893"/>
    </source>
</evidence>
<keyword evidence="3" id="KW-0547">Nucleotide-binding</keyword>
<dbReference type="Gene3D" id="3.40.50.300">
    <property type="entry name" value="P-loop containing nucleotide triphosphate hydrolases"/>
    <property type="match status" value="2"/>
</dbReference>
<evidence type="ECO:0000256" key="4">
    <source>
        <dbReference type="ARBA" id="ARBA00022840"/>
    </source>
</evidence>
<evidence type="ECO:0000256" key="1">
    <source>
        <dbReference type="ARBA" id="ARBA00005417"/>
    </source>
</evidence>
<dbReference type="InterPro" id="IPR003439">
    <property type="entry name" value="ABC_transporter-like_ATP-bd"/>
</dbReference>
<keyword evidence="2" id="KW-0813">Transport</keyword>
<dbReference type="AlphaFoldDB" id="A0A5D0TY61"/>
<dbReference type="CDD" id="cd03257">
    <property type="entry name" value="ABC_NikE_OppD_transporters"/>
    <property type="match status" value="2"/>
</dbReference>
<dbReference type="InterPro" id="IPR013563">
    <property type="entry name" value="Oligopep_ABC_C"/>
</dbReference>
<dbReference type="GO" id="GO:0016887">
    <property type="term" value="F:ATP hydrolysis activity"/>
    <property type="evidence" value="ECO:0007669"/>
    <property type="project" value="InterPro"/>
</dbReference>
<dbReference type="InterPro" id="IPR003593">
    <property type="entry name" value="AAA+_ATPase"/>
</dbReference>
<dbReference type="Pfam" id="PF00005">
    <property type="entry name" value="ABC_tran"/>
    <property type="match status" value="2"/>
</dbReference>
<feature type="domain" description="ABC transporter" evidence="5">
    <location>
        <begin position="8"/>
        <end position="257"/>
    </location>
</feature>
<feature type="domain" description="ABC transporter" evidence="5">
    <location>
        <begin position="292"/>
        <end position="534"/>
    </location>
</feature>
<name>A0A5D0TY61_9ACTN</name>
<comment type="similarity">
    <text evidence="1">Belongs to the ABC transporter superfamily.</text>
</comment>
<accession>A0A5D0TY61</accession>
<dbReference type="NCBIfam" id="NF007739">
    <property type="entry name" value="PRK10419.1"/>
    <property type="match status" value="2"/>
</dbReference>
<dbReference type="EMBL" id="VSFF01000012">
    <property type="protein sequence ID" value="TYC10306.1"/>
    <property type="molecule type" value="Genomic_DNA"/>
</dbReference>
<proteinExistence type="inferred from homology"/>
<evidence type="ECO:0000313" key="6">
    <source>
        <dbReference type="EMBL" id="TYC10306.1"/>
    </source>
</evidence>
<evidence type="ECO:0000256" key="2">
    <source>
        <dbReference type="ARBA" id="ARBA00022448"/>
    </source>
</evidence>
<keyword evidence="7" id="KW-1185">Reference proteome</keyword>
<dbReference type="SMART" id="SM00382">
    <property type="entry name" value="AAA"/>
    <property type="match status" value="2"/>
</dbReference>
<evidence type="ECO:0000256" key="3">
    <source>
        <dbReference type="ARBA" id="ARBA00022741"/>
    </source>
</evidence>
<dbReference type="InterPro" id="IPR027417">
    <property type="entry name" value="P-loop_NTPase"/>
</dbReference>
<dbReference type="PROSITE" id="PS50893">
    <property type="entry name" value="ABC_TRANSPORTER_2"/>
    <property type="match status" value="2"/>
</dbReference>